<evidence type="ECO:0000313" key="8">
    <source>
        <dbReference type="Proteomes" id="UP000597762"/>
    </source>
</evidence>
<feature type="compositionally biased region" description="Basic residues" evidence="6">
    <location>
        <begin position="184"/>
        <end position="204"/>
    </location>
</feature>
<evidence type="ECO:0000256" key="2">
    <source>
        <dbReference type="ARBA" id="ARBA00007175"/>
    </source>
</evidence>
<evidence type="ECO:0000256" key="1">
    <source>
        <dbReference type="ARBA" id="ARBA00004604"/>
    </source>
</evidence>
<keyword evidence="5" id="KW-0539">Nucleus</keyword>
<dbReference type="InterPro" id="IPR019186">
    <property type="entry name" value="Nucleolar_protein_12"/>
</dbReference>
<evidence type="ECO:0000256" key="5">
    <source>
        <dbReference type="ARBA" id="ARBA00023242"/>
    </source>
</evidence>
<gene>
    <name evidence="7" type="ORF">SPHA_80299</name>
</gene>
<dbReference type="EMBL" id="CAHIKZ030005597">
    <property type="protein sequence ID" value="CAE1331099.1"/>
    <property type="molecule type" value="Genomic_DNA"/>
</dbReference>
<comment type="subcellular location">
    <subcellularLocation>
        <location evidence="1">Nucleus</location>
        <location evidence="1">Nucleolus</location>
    </subcellularLocation>
</comment>
<feature type="compositionally biased region" description="Basic residues" evidence="6">
    <location>
        <begin position="33"/>
        <end position="45"/>
    </location>
</feature>
<protein>
    <recommendedName>
        <fullName evidence="3">Nucleolar protein 12</fullName>
    </recommendedName>
</protein>
<proteinExistence type="inferred from homology"/>
<comment type="similarity">
    <text evidence="2">Belongs to the RRP17 family.</text>
</comment>
<keyword evidence="8" id="KW-1185">Reference proteome</keyword>
<reference evidence="7" key="1">
    <citation type="submission" date="2021-01" db="EMBL/GenBank/DDBJ databases">
        <authorList>
            <person name="Li R."/>
            <person name="Bekaert M."/>
        </authorList>
    </citation>
    <scope>NUCLEOTIDE SEQUENCE</scope>
    <source>
        <strain evidence="7">Farmed</strain>
    </source>
</reference>
<comment type="caution">
    <text evidence="7">The sequence shown here is derived from an EMBL/GenBank/DDBJ whole genome shotgun (WGS) entry which is preliminary data.</text>
</comment>
<dbReference type="PANTHER" id="PTHR14577">
    <property type="entry name" value="NUCLEOLAR PROTEIN 12"/>
    <property type="match status" value="1"/>
</dbReference>
<dbReference type="AlphaFoldDB" id="A0A812EUX6"/>
<accession>A0A812EUX6</accession>
<feature type="region of interest" description="Disordered" evidence="6">
    <location>
        <begin position="116"/>
        <end position="139"/>
    </location>
</feature>
<evidence type="ECO:0000256" key="6">
    <source>
        <dbReference type="SAM" id="MobiDB-lite"/>
    </source>
</evidence>
<name>A0A812EUX6_ACAPH</name>
<feature type="region of interest" description="Disordered" evidence="6">
    <location>
        <begin position="32"/>
        <end position="51"/>
    </location>
</feature>
<dbReference type="OrthoDB" id="551633at2759"/>
<keyword evidence="4" id="KW-0175">Coiled coil</keyword>
<evidence type="ECO:0000313" key="7">
    <source>
        <dbReference type="EMBL" id="CAE1331099.1"/>
    </source>
</evidence>
<dbReference type="GO" id="GO:0019843">
    <property type="term" value="F:rRNA binding"/>
    <property type="evidence" value="ECO:0007669"/>
    <property type="project" value="TreeGrafter"/>
</dbReference>
<feature type="compositionally biased region" description="Basic residues" evidence="6">
    <location>
        <begin position="165"/>
        <end position="175"/>
    </location>
</feature>
<feature type="compositionally biased region" description="Basic and acidic residues" evidence="6">
    <location>
        <begin position="123"/>
        <end position="132"/>
    </location>
</feature>
<dbReference type="Pfam" id="PF09805">
    <property type="entry name" value="Nop25"/>
    <property type="match status" value="1"/>
</dbReference>
<sequence>MGPQKKPQKSKNRETKLFISFDENSRREFLTGFRKRKKERQRKAKQKLEEKLKEERREIRKEKREMFRTMMQNYKVAPEIKHLVDPKEFNIDQHTVTVTDVSEVDITGQDGLRLGVNKGSVVNKHDEGKSEEAESETEADIKCKKYHEEKLRRRIKKANDLQQRIKAKQKKKHKLRDPNDPKSGSRRNKHQFGKKKKKRMQVTE</sequence>
<evidence type="ECO:0000256" key="4">
    <source>
        <dbReference type="ARBA" id="ARBA00023054"/>
    </source>
</evidence>
<feature type="region of interest" description="Disordered" evidence="6">
    <location>
        <begin position="154"/>
        <end position="204"/>
    </location>
</feature>
<organism evidence="7 8">
    <name type="scientific">Acanthosepion pharaonis</name>
    <name type="common">Pharaoh cuttlefish</name>
    <name type="synonym">Sepia pharaonis</name>
    <dbReference type="NCBI Taxonomy" id="158019"/>
    <lineage>
        <taxon>Eukaryota</taxon>
        <taxon>Metazoa</taxon>
        <taxon>Spiralia</taxon>
        <taxon>Lophotrochozoa</taxon>
        <taxon>Mollusca</taxon>
        <taxon>Cephalopoda</taxon>
        <taxon>Coleoidea</taxon>
        <taxon>Decapodiformes</taxon>
        <taxon>Sepiida</taxon>
        <taxon>Sepiina</taxon>
        <taxon>Sepiidae</taxon>
        <taxon>Acanthosepion</taxon>
    </lineage>
</organism>
<dbReference type="Proteomes" id="UP000597762">
    <property type="component" value="Unassembled WGS sequence"/>
</dbReference>
<dbReference type="GO" id="GO:0005730">
    <property type="term" value="C:nucleolus"/>
    <property type="evidence" value="ECO:0007669"/>
    <property type="project" value="UniProtKB-SubCell"/>
</dbReference>
<dbReference type="PANTHER" id="PTHR14577:SF0">
    <property type="entry name" value="NUCLEOLAR PROTEIN 12"/>
    <property type="match status" value="1"/>
</dbReference>
<evidence type="ECO:0000256" key="3">
    <source>
        <dbReference type="ARBA" id="ARBA00015520"/>
    </source>
</evidence>